<evidence type="ECO:0000313" key="4">
    <source>
        <dbReference type="Proteomes" id="UP000032141"/>
    </source>
</evidence>
<evidence type="ECO:0000256" key="1">
    <source>
        <dbReference type="SAM" id="Phobius"/>
    </source>
</evidence>
<proteinExistence type="predicted"/>
<keyword evidence="1" id="KW-0472">Membrane</keyword>
<dbReference type="STRING" id="109376.A0A0D3BFP8"/>
<dbReference type="Proteomes" id="UP000032141">
    <property type="component" value="Chromosome C3"/>
</dbReference>
<keyword evidence="2" id="KW-0732">Signal</keyword>
<accession>A0A0D3BFP8</accession>
<evidence type="ECO:0000256" key="2">
    <source>
        <dbReference type="SAM" id="SignalP"/>
    </source>
</evidence>
<protein>
    <submittedName>
        <fullName evidence="3">Uncharacterized protein</fullName>
    </submittedName>
</protein>
<organism evidence="3 4">
    <name type="scientific">Brassica oleracea var. oleracea</name>
    <dbReference type="NCBI Taxonomy" id="109376"/>
    <lineage>
        <taxon>Eukaryota</taxon>
        <taxon>Viridiplantae</taxon>
        <taxon>Streptophyta</taxon>
        <taxon>Embryophyta</taxon>
        <taxon>Tracheophyta</taxon>
        <taxon>Spermatophyta</taxon>
        <taxon>Magnoliopsida</taxon>
        <taxon>eudicotyledons</taxon>
        <taxon>Gunneridae</taxon>
        <taxon>Pentapetalae</taxon>
        <taxon>rosids</taxon>
        <taxon>malvids</taxon>
        <taxon>Brassicales</taxon>
        <taxon>Brassicaceae</taxon>
        <taxon>Brassiceae</taxon>
        <taxon>Brassica</taxon>
    </lineage>
</organism>
<dbReference type="AlphaFoldDB" id="A0A0D3BFP8"/>
<feature type="transmembrane region" description="Helical" evidence="1">
    <location>
        <begin position="142"/>
        <end position="161"/>
    </location>
</feature>
<dbReference type="PROSITE" id="PS51257">
    <property type="entry name" value="PROKAR_LIPOPROTEIN"/>
    <property type="match status" value="1"/>
</dbReference>
<dbReference type="EnsemblPlants" id="Bo3g107340.1">
    <property type="protein sequence ID" value="Bo3g107340.1"/>
    <property type="gene ID" value="Bo3g107340"/>
</dbReference>
<keyword evidence="4" id="KW-1185">Reference proteome</keyword>
<keyword evidence="1" id="KW-0812">Transmembrane</keyword>
<dbReference type="Gramene" id="Bo3g107340.1">
    <property type="protein sequence ID" value="Bo3g107340.1"/>
    <property type="gene ID" value="Bo3g107340"/>
</dbReference>
<evidence type="ECO:0000313" key="3">
    <source>
        <dbReference type="EnsemblPlants" id="Bo3g107340.1"/>
    </source>
</evidence>
<reference evidence="3 4" key="1">
    <citation type="journal article" date="2014" name="Genome Biol.">
        <title>Transcriptome and methylome profiling reveals relics of genome dominance in the mesopolyploid Brassica oleracea.</title>
        <authorList>
            <person name="Parkin I.A."/>
            <person name="Koh C."/>
            <person name="Tang H."/>
            <person name="Robinson S.J."/>
            <person name="Kagale S."/>
            <person name="Clarke W.E."/>
            <person name="Town C.D."/>
            <person name="Nixon J."/>
            <person name="Krishnakumar V."/>
            <person name="Bidwell S.L."/>
            <person name="Denoeud F."/>
            <person name="Belcram H."/>
            <person name="Links M.G."/>
            <person name="Just J."/>
            <person name="Clarke C."/>
            <person name="Bender T."/>
            <person name="Huebert T."/>
            <person name="Mason A.S."/>
            <person name="Pires J.C."/>
            <person name="Barker G."/>
            <person name="Moore J."/>
            <person name="Walley P.G."/>
            <person name="Manoli S."/>
            <person name="Batley J."/>
            <person name="Edwards D."/>
            <person name="Nelson M.N."/>
            <person name="Wang X."/>
            <person name="Paterson A.H."/>
            <person name="King G."/>
            <person name="Bancroft I."/>
            <person name="Chalhoub B."/>
            <person name="Sharpe A.G."/>
        </authorList>
    </citation>
    <scope>NUCLEOTIDE SEQUENCE</scope>
    <source>
        <strain evidence="3 4">cv. TO1000</strain>
    </source>
</reference>
<feature type="chain" id="PRO_5002258477" evidence="2">
    <location>
        <begin position="22"/>
        <end position="242"/>
    </location>
</feature>
<name>A0A0D3BFP8_BRAOL</name>
<dbReference type="HOGENOM" id="CLU_1148600_0_0_1"/>
<reference evidence="3" key="2">
    <citation type="submission" date="2015-03" db="UniProtKB">
        <authorList>
            <consortium name="EnsemblPlants"/>
        </authorList>
    </citation>
    <scope>IDENTIFICATION</scope>
</reference>
<keyword evidence="1" id="KW-1133">Transmembrane helix</keyword>
<sequence>MEKMVFRKVMLLAFLFSLSCALEGEARVNGEMRDVTIQRGGSCNNDNVCHNHCPGCAITRCVFNQCVCSRCNPPQQQLRDVTIQRGGSCNNDNISSGLVSAARFSTVVVRFCFWEVVAFSASSSPAFVSGRRWLLQHRYRRLLLGGGGFLSIASAGFLLGFSPTSIYKSELHLTLSSRSESVAAYMYVGDDELIFEGLVEWFRPGSDSAVDGEPLSHRIVVSGTGGTREACAFAWIERRLAC</sequence>
<feature type="signal peptide" evidence="2">
    <location>
        <begin position="1"/>
        <end position="21"/>
    </location>
</feature>